<proteinExistence type="predicted"/>
<protein>
    <submittedName>
        <fullName evidence="1">Uncharacterized protein</fullName>
    </submittedName>
</protein>
<reference evidence="1 2" key="1">
    <citation type="journal article" date="2023" name="Plants (Basel)">
        <title>Bridging the Gap: Combining Genomics and Transcriptomics Approaches to Understand Stylosanthes scabra, an Orphan Legume from the Brazilian Caatinga.</title>
        <authorList>
            <person name="Ferreira-Neto J.R.C."/>
            <person name="da Silva M.D."/>
            <person name="Binneck E."/>
            <person name="de Melo N.F."/>
            <person name="da Silva R.H."/>
            <person name="de Melo A.L.T.M."/>
            <person name="Pandolfi V."/>
            <person name="Bustamante F.O."/>
            <person name="Brasileiro-Vidal A.C."/>
            <person name="Benko-Iseppon A.M."/>
        </authorList>
    </citation>
    <scope>NUCLEOTIDE SEQUENCE [LARGE SCALE GENOMIC DNA]</scope>
    <source>
        <tissue evidence="1">Leaves</tissue>
    </source>
</reference>
<name>A0ABU6R9W5_9FABA</name>
<evidence type="ECO:0000313" key="2">
    <source>
        <dbReference type="Proteomes" id="UP001341840"/>
    </source>
</evidence>
<gene>
    <name evidence="1" type="ORF">PIB30_023306</name>
</gene>
<sequence length="99" mass="11079">MDDACLFLMQAMSSCVGWLLAPDDFLGINHKYGSLTIECRGPRPKQPATSPTKRVLKEYPRKLHRQEEQMIFSAKGNYSPISVSRQAGRDPTLAVLIIS</sequence>
<dbReference type="Proteomes" id="UP001341840">
    <property type="component" value="Unassembled WGS sequence"/>
</dbReference>
<dbReference type="EMBL" id="JASCZI010030289">
    <property type="protein sequence ID" value="MED6120691.1"/>
    <property type="molecule type" value="Genomic_DNA"/>
</dbReference>
<accession>A0ABU6R9W5</accession>
<organism evidence="1 2">
    <name type="scientific">Stylosanthes scabra</name>
    <dbReference type="NCBI Taxonomy" id="79078"/>
    <lineage>
        <taxon>Eukaryota</taxon>
        <taxon>Viridiplantae</taxon>
        <taxon>Streptophyta</taxon>
        <taxon>Embryophyta</taxon>
        <taxon>Tracheophyta</taxon>
        <taxon>Spermatophyta</taxon>
        <taxon>Magnoliopsida</taxon>
        <taxon>eudicotyledons</taxon>
        <taxon>Gunneridae</taxon>
        <taxon>Pentapetalae</taxon>
        <taxon>rosids</taxon>
        <taxon>fabids</taxon>
        <taxon>Fabales</taxon>
        <taxon>Fabaceae</taxon>
        <taxon>Papilionoideae</taxon>
        <taxon>50 kb inversion clade</taxon>
        <taxon>dalbergioids sensu lato</taxon>
        <taxon>Dalbergieae</taxon>
        <taxon>Pterocarpus clade</taxon>
        <taxon>Stylosanthes</taxon>
    </lineage>
</organism>
<keyword evidence="2" id="KW-1185">Reference proteome</keyword>
<comment type="caution">
    <text evidence="1">The sequence shown here is derived from an EMBL/GenBank/DDBJ whole genome shotgun (WGS) entry which is preliminary data.</text>
</comment>
<evidence type="ECO:0000313" key="1">
    <source>
        <dbReference type="EMBL" id="MED6120691.1"/>
    </source>
</evidence>